<dbReference type="AlphaFoldDB" id="A0A2U8PN70"/>
<evidence type="ECO:0000256" key="1">
    <source>
        <dbReference type="ARBA" id="ARBA00005836"/>
    </source>
</evidence>
<feature type="domain" description="Metalloprotease TldD/E central" evidence="5">
    <location>
        <begin position="176"/>
        <end position="276"/>
    </location>
</feature>
<dbReference type="InterPro" id="IPR047657">
    <property type="entry name" value="PmbA"/>
</dbReference>
<dbReference type="InterPro" id="IPR036059">
    <property type="entry name" value="TldD/PmbA_sf"/>
</dbReference>
<dbReference type="Proteomes" id="UP000215884">
    <property type="component" value="Chromosome"/>
</dbReference>
<feature type="compositionally biased region" description="Low complexity" evidence="2">
    <location>
        <begin position="24"/>
        <end position="50"/>
    </location>
</feature>
<dbReference type="EMBL" id="CP029426">
    <property type="protein sequence ID" value="AWL99246.1"/>
    <property type="molecule type" value="Genomic_DNA"/>
</dbReference>
<dbReference type="SUPFAM" id="SSF111283">
    <property type="entry name" value="Putative modulator of DNA gyrase, PmbA/TldD"/>
    <property type="match status" value="1"/>
</dbReference>
<proteinExistence type="inferred from homology"/>
<dbReference type="InterPro" id="IPR045569">
    <property type="entry name" value="Metalloprtase-TldD/E_C"/>
</dbReference>
<protein>
    <submittedName>
        <fullName evidence="6">TldD/PmbA family protein</fullName>
    </submittedName>
</protein>
<dbReference type="InterPro" id="IPR045570">
    <property type="entry name" value="Metalloprtase-TldD/E_cen_dom"/>
</dbReference>
<reference evidence="6 7" key="2">
    <citation type="journal article" date="2019" name="Int. J. Syst. Evol. Microbiol.">
        <title>Description and complete genome sequence of Bradyrhizobium amphicarpaeae sp. nov., harbouring photosystem and nitrogen-fixation genes.</title>
        <authorList>
            <person name="Bromfield E.S.P."/>
            <person name="Cloutier S."/>
            <person name="Nguyen H.D.T."/>
        </authorList>
    </citation>
    <scope>NUCLEOTIDE SEQUENCE [LARGE SCALE GENOMIC DNA]</scope>
    <source>
        <strain evidence="6 7">39S1MB</strain>
    </source>
</reference>
<feature type="region of interest" description="Disordered" evidence="2">
    <location>
        <begin position="18"/>
        <end position="54"/>
    </location>
</feature>
<feature type="region of interest" description="Disordered" evidence="2">
    <location>
        <begin position="387"/>
        <end position="407"/>
    </location>
</feature>
<sequence>MLEVRAIRAHLWVPVPNPRPNRISFVNSSPSASSTFSSKDSSKGSNNGSKASRDLFDQSALSDLAQRLVEAAKRAGADAADAVAVRGVSQGVEVRDGRVEESERSEGDDVGLRVLVGQRQAVVSTNDASGDAVTKLAERAVAMARVAPDDKYVGLADPSLLARDFPDLDLLDPDVPATSELERRALEAEAAALAVKGVTKSGGASASAGMGGMVLVTSTGFHGSYLRSSQGISATAISGEGTGMERDYDFTSAPHAADLLSPDIVGRSAGERTVARSNPRKVETCKVPVVFDPRVAGSLVGHVVGAINGASIARKTSFLKDKLGQQLFAKNIRIIDDPLRKRGLRSQTFDAEGVAVKKIALIDEGVLTTWLLDCATARELGLATTGHAHRGVSSSPSPGPYNLHLEPGTPTPAELIADIKQGFYVTDLIGSGVNGVTGDYSRGASGFWIENGEITYPVSEVTIAGHLFEIFKSMQPANNLEFRYGINAPTVRIEGLTLGGR</sequence>
<comment type="similarity">
    <text evidence="1">Belongs to the peptidase U62 family.</text>
</comment>
<feature type="domain" description="Metalloprotease TldD/E C-terminal" evidence="4">
    <location>
        <begin position="284"/>
        <end position="500"/>
    </location>
</feature>
<accession>A0A2U8PN70</accession>
<dbReference type="InterPro" id="IPR035068">
    <property type="entry name" value="TldD/PmbA_N"/>
</dbReference>
<dbReference type="Pfam" id="PF19289">
    <property type="entry name" value="PmbA_TldD_3rd"/>
    <property type="match status" value="1"/>
</dbReference>
<gene>
    <name evidence="6" type="ORF">CIT40_03920</name>
</gene>
<dbReference type="InterPro" id="IPR002510">
    <property type="entry name" value="Metalloprtase-TldD/E_N"/>
</dbReference>
<dbReference type="Pfam" id="PF01523">
    <property type="entry name" value="PmbA_TldD_1st"/>
    <property type="match status" value="1"/>
</dbReference>
<evidence type="ECO:0000313" key="7">
    <source>
        <dbReference type="Proteomes" id="UP000215884"/>
    </source>
</evidence>
<dbReference type="OrthoDB" id="9803618at2"/>
<name>A0A2U8PN70_9BRAD</name>
<organism evidence="6 7">
    <name type="scientific">Bradyrhizobium amphicarpaeae</name>
    <dbReference type="NCBI Taxonomy" id="1404768"/>
    <lineage>
        <taxon>Bacteria</taxon>
        <taxon>Pseudomonadati</taxon>
        <taxon>Pseudomonadota</taxon>
        <taxon>Alphaproteobacteria</taxon>
        <taxon>Hyphomicrobiales</taxon>
        <taxon>Nitrobacteraceae</taxon>
        <taxon>Bradyrhizobium</taxon>
    </lineage>
</organism>
<reference evidence="6 7" key="1">
    <citation type="journal article" date="2017" name="Syst. Appl. Microbiol.">
        <title>Soybeans inoculated with root zone soils of Canadian native legumes harbour diverse and novel Bradyrhizobium spp. that possess agricultural potential.</title>
        <authorList>
            <person name="Bromfield E.S.P."/>
            <person name="Cloutier S."/>
            <person name="Tambong J.T."/>
            <person name="Tran Thi T.V."/>
        </authorList>
    </citation>
    <scope>NUCLEOTIDE SEQUENCE [LARGE SCALE GENOMIC DNA]</scope>
    <source>
        <strain evidence="6 7">39S1MB</strain>
    </source>
</reference>
<dbReference type="PANTHER" id="PTHR43421">
    <property type="entry name" value="METALLOPROTEASE PMBA"/>
    <property type="match status" value="1"/>
</dbReference>
<evidence type="ECO:0000313" key="6">
    <source>
        <dbReference type="EMBL" id="AWL99246.1"/>
    </source>
</evidence>
<dbReference type="Gene3D" id="3.30.2290.10">
    <property type="entry name" value="PmbA/TldD superfamily"/>
    <property type="match status" value="1"/>
</dbReference>
<evidence type="ECO:0000259" key="3">
    <source>
        <dbReference type="Pfam" id="PF01523"/>
    </source>
</evidence>
<dbReference type="KEGG" id="brq:CIT40_03920"/>
<feature type="domain" description="Metalloprotease TldD/E N-terminal" evidence="3">
    <location>
        <begin position="80"/>
        <end position="144"/>
    </location>
</feature>
<dbReference type="GO" id="GO:0008237">
    <property type="term" value="F:metallopeptidase activity"/>
    <property type="evidence" value="ECO:0007669"/>
    <property type="project" value="InterPro"/>
</dbReference>
<dbReference type="GO" id="GO:0006508">
    <property type="term" value="P:proteolysis"/>
    <property type="evidence" value="ECO:0007669"/>
    <property type="project" value="InterPro"/>
</dbReference>
<evidence type="ECO:0000259" key="5">
    <source>
        <dbReference type="Pfam" id="PF19290"/>
    </source>
</evidence>
<keyword evidence="7" id="KW-1185">Reference proteome</keyword>
<evidence type="ECO:0000256" key="2">
    <source>
        <dbReference type="SAM" id="MobiDB-lite"/>
    </source>
</evidence>
<dbReference type="Pfam" id="PF19290">
    <property type="entry name" value="PmbA_TldD_2nd"/>
    <property type="match status" value="1"/>
</dbReference>
<dbReference type="GO" id="GO:0005829">
    <property type="term" value="C:cytosol"/>
    <property type="evidence" value="ECO:0007669"/>
    <property type="project" value="TreeGrafter"/>
</dbReference>
<dbReference type="PANTHER" id="PTHR43421:SF1">
    <property type="entry name" value="METALLOPROTEASE PMBA"/>
    <property type="match status" value="1"/>
</dbReference>
<evidence type="ECO:0000259" key="4">
    <source>
        <dbReference type="Pfam" id="PF19289"/>
    </source>
</evidence>